<evidence type="ECO:0000256" key="1">
    <source>
        <dbReference type="ARBA" id="ARBA00004479"/>
    </source>
</evidence>
<evidence type="ECO:0000313" key="13">
    <source>
        <dbReference type="Proteomes" id="UP000261620"/>
    </source>
</evidence>
<dbReference type="SMART" id="SM00060">
    <property type="entry name" value="FN3"/>
    <property type="match status" value="3"/>
</dbReference>
<feature type="domain" description="Fibronectin type-III" evidence="11">
    <location>
        <begin position="418"/>
        <end position="520"/>
    </location>
</feature>
<dbReference type="SUPFAM" id="SSF49265">
    <property type="entry name" value="Fibronectin type III"/>
    <property type="match status" value="3"/>
</dbReference>
<comment type="subcellular location">
    <subcellularLocation>
        <location evidence="1">Membrane</location>
        <topology evidence="1">Single-pass type I membrane protein</topology>
    </subcellularLocation>
</comment>
<proteinExistence type="inferred from homology"/>
<dbReference type="CDD" id="cd00063">
    <property type="entry name" value="FN3"/>
    <property type="match status" value="1"/>
</dbReference>
<sequence length="881" mass="96706">MNLFTTIWKTIIILLSFSSHRYPLLVSCNYCGYVTVKPAPLFLLGSNLTVYCHNTKCSQAKIFLVLNGVIVDSAERVSSTTTRFHVVNVRTPLSIVHCKLRDGSWSYIVGGLDLQGGRPPDKPENVICETQRSSHFINCTWERGQETHLPTAYNVSVSRYQVQNAETIIIPRAAMDEDIKYQLTVTAYNYFGASQSDPVILCVNDTVIPETPQIVQITFGNNSLAALLQWNTTRSSEPLRSHVRLRADNPSWETGNATDLSEGLIQVRRLRPLTEYEFQVRTCHTGMTHASTPSFTCRSATGHRSLCSRWSSSVRGRSNGKGPSQQLHVWRMLGNLGPNGLRKVKVLWKPPSREDYSGEVQQYKIFNEKIKERTCAAALSQCTVQVPEELQAISVSAVTSYGASPPADVPLRHSGESGPVLREPAPAENGSAVLVSWLWPGRAAHRSTPGGELLHYVLEWTSLPVAELQWQQVDKDQYSTSVTGLTAGVRYNVSLYAVTTAGVSVSSSSLVYSKEQTPTSGPNLSVLCHVARRIHIQLDELPVTQQRGFITGYTIYLQSLDSSNTKLSVTLQGSLNVPGSGPRHMWLDCPEGVLALQATASTSAGEGLHGSRISSQPEALAGPSGAAVRLVIINLMCWSCVRERIKKKCMLWRPEWFDEHLPKFDNTFAIRLLKDGRSEPTFLSTYSDPPLSPISLNSQEKRDNFYPNVHVEKFGPGSGQPTEETFSFTSAPGTMLAGSQLDLVSYKPQIVMPTPHKEDATAAEEEQWEVPTSGEERRCSGIFEGFLGVFLSSVEVDISDSPLGLTLSSVSSLPWPKTLETSSVMRGTENDGEADSQQGEMMTCVTADACLAQYTVGTTLTDGYLPQVAAISSTAPCDTLR</sequence>
<evidence type="ECO:0000256" key="9">
    <source>
        <dbReference type="ARBA" id="ARBA00023180"/>
    </source>
</evidence>
<evidence type="ECO:0000313" key="12">
    <source>
        <dbReference type="Ensembl" id="ENSMMOP00000001755.1"/>
    </source>
</evidence>
<evidence type="ECO:0000256" key="6">
    <source>
        <dbReference type="ARBA" id="ARBA00022989"/>
    </source>
</evidence>
<evidence type="ECO:0000256" key="4">
    <source>
        <dbReference type="ARBA" id="ARBA00022729"/>
    </source>
</evidence>
<accession>A0A3Q4ACQ4</accession>
<dbReference type="PANTHER" id="PTHR48423">
    <property type="entry name" value="INTERLEUKIN-27 RECEPTOR SUBUNIT ALPHA"/>
    <property type="match status" value="1"/>
</dbReference>
<evidence type="ECO:0000256" key="10">
    <source>
        <dbReference type="SAM" id="SignalP"/>
    </source>
</evidence>
<keyword evidence="6" id="KW-1133">Transmembrane helix</keyword>
<evidence type="ECO:0000259" key="11">
    <source>
        <dbReference type="PROSITE" id="PS50853"/>
    </source>
</evidence>
<dbReference type="Pfam" id="PF00041">
    <property type="entry name" value="fn3"/>
    <property type="match status" value="1"/>
</dbReference>
<evidence type="ECO:0000256" key="8">
    <source>
        <dbReference type="ARBA" id="ARBA00023170"/>
    </source>
</evidence>
<keyword evidence="9" id="KW-0325">Glycoprotein</keyword>
<dbReference type="AlphaFoldDB" id="A0A3Q4ACQ4"/>
<dbReference type="InterPro" id="IPR003961">
    <property type="entry name" value="FN3_dom"/>
</dbReference>
<evidence type="ECO:0000256" key="2">
    <source>
        <dbReference type="ARBA" id="ARBA00008921"/>
    </source>
</evidence>
<keyword evidence="5" id="KW-0677">Repeat</keyword>
<keyword evidence="4 10" id="KW-0732">Signal</keyword>
<dbReference type="PROSITE" id="PS50853">
    <property type="entry name" value="FN3"/>
    <property type="match status" value="2"/>
</dbReference>
<dbReference type="OMA" id="CIAWGPE"/>
<evidence type="ECO:0000256" key="3">
    <source>
        <dbReference type="ARBA" id="ARBA00022692"/>
    </source>
</evidence>
<keyword evidence="7" id="KW-0472">Membrane</keyword>
<feature type="signal peptide" evidence="10">
    <location>
        <begin position="1"/>
        <end position="23"/>
    </location>
</feature>
<dbReference type="STRING" id="94237.ENSMMOP00000001755"/>
<protein>
    <recommendedName>
        <fullName evidence="11">Fibronectin type-III domain-containing protein</fullName>
    </recommendedName>
</protein>
<dbReference type="Gene3D" id="2.60.40.10">
    <property type="entry name" value="Immunoglobulins"/>
    <property type="match status" value="4"/>
</dbReference>
<dbReference type="GO" id="GO:0005886">
    <property type="term" value="C:plasma membrane"/>
    <property type="evidence" value="ECO:0007669"/>
    <property type="project" value="UniProtKB-ARBA"/>
</dbReference>
<organism evidence="12 13">
    <name type="scientific">Mola mola</name>
    <name type="common">Ocean sunfish</name>
    <name type="synonym">Tetraodon mola</name>
    <dbReference type="NCBI Taxonomy" id="94237"/>
    <lineage>
        <taxon>Eukaryota</taxon>
        <taxon>Metazoa</taxon>
        <taxon>Chordata</taxon>
        <taxon>Craniata</taxon>
        <taxon>Vertebrata</taxon>
        <taxon>Euteleostomi</taxon>
        <taxon>Actinopterygii</taxon>
        <taxon>Neopterygii</taxon>
        <taxon>Teleostei</taxon>
        <taxon>Neoteleostei</taxon>
        <taxon>Acanthomorphata</taxon>
        <taxon>Eupercaria</taxon>
        <taxon>Tetraodontiformes</taxon>
        <taxon>Molidae</taxon>
        <taxon>Mola</taxon>
    </lineage>
</organism>
<dbReference type="Proteomes" id="UP000261620">
    <property type="component" value="Unplaced"/>
</dbReference>
<comment type="similarity">
    <text evidence="2">Belongs to the type I cytokine receptor family. Type 2 subfamily.</text>
</comment>
<feature type="chain" id="PRO_5018729308" description="Fibronectin type-III domain-containing protein" evidence="10">
    <location>
        <begin position="24"/>
        <end position="881"/>
    </location>
</feature>
<dbReference type="InterPro" id="IPR036116">
    <property type="entry name" value="FN3_sf"/>
</dbReference>
<evidence type="ECO:0000256" key="5">
    <source>
        <dbReference type="ARBA" id="ARBA00022737"/>
    </source>
</evidence>
<feature type="domain" description="Fibronectin type-III" evidence="11">
    <location>
        <begin position="208"/>
        <end position="305"/>
    </location>
</feature>
<evidence type="ECO:0000256" key="7">
    <source>
        <dbReference type="ARBA" id="ARBA00023136"/>
    </source>
</evidence>
<name>A0A3Q4ACQ4_MOLML</name>
<reference evidence="12" key="1">
    <citation type="submission" date="2025-08" db="UniProtKB">
        <authorList>
            <consortium name="Ensembl"/>
        </authorList>
    </citation>
    <scope>IDENTIFICATION</scope>
</reference>
<keyword evidence="3" id="KW-0812">Transmembrane</keyword>
<keyword evidence="13" id="KW-1185">Reference proteome</keyword>
<dbReference type="PANTHER" id="PTHR48423:SF2">
    <property type="entry name" value="INTERLEUKIN-12 RECEPTOR SUBUNIT BETA-2"/>
    <property type="match status" value="1"/>
</dbReference>
<reference evidence="12" key="2">
    <citation type="submission" date="2025-09" db="UniProtKB">
        <authorList>
            <consortium name="Ensembl"/>
        </authorList>
    </citation>
    <scope>IDENTIFICATION</scope>
</reference>
<dbReference type="InterPro" id="IPR052672">
    <property type="entry name" value="Type1_Cytokine_Rcpt_Type2"/>
</dbReference>
<dbReference type="Ensembl" id="ENSMMOT00000001788.1">
    <property type="protein sequence ID" value="ENSMMOP00000001755.1"/>
    <property type="gene ID" value="ENSMMOG00000001454.1"/>
</dbReference>
<keyword evidence="8" id="KW-0675">Receptor</keyword>
<dbReference type="InterPro" id="IPR013783">
    <property type="entry name" value="Ig-like_fold"/>
</dbReference>